<dbReference type="Proteomes" id="UP000730482">
    <property type="component" value="Unassembled WGS sequence"/>
</dbReference>
<comment type="caution">
    <text evidence="1">The sequence shown here is derived from an EMBL/GenBank/DDBJ whole genome shotgun (WGS) entry which is preliminary data.</text>
</comment>
<dbReference type="EMBL" id="JAAFYZ010000163">
    <property type="protein sequence ID" value="MBS2551947.1"/>
    <property type="molecule type" value="Genomic_DNA"/>
</dbReference>
<dbReference type="Gene3D" id="3.10.450.50">
    <property type="match status" value="1"/>
</dbReference>
<accession>A0ABS5L0U1</accession>
<sequence length="106" mass="11435">MSRSRRTVPASCAAASAATREDWRRKWAAMRAGCPDLEVITEQSVESGEWVANRYTIRGTHTGDLFGVAATGERFEITGIDMVRVVDGLLVEHWACAAPLPSGGGE</sequence>
<dbReference type="Pfam" id="PF07366">
    <property type="entry name" value="SnoaL"/>
    <property type="match status" value="1"/>
</dbReference>
<evidence type="ECO:0000313" key="2">
    <source>
        <dbReference type="Proteomes" id="UP000730482"/>
    </source>
</evidence>
<proteinExistence type="predicted"/>
<keyword evidence="2" id="KW-1185">Reference proteome</keyword>
<organism evidence="1 2">
    <name type="scientific">Catenulispora pinistramenti</name>
    <dbReference type="NCBI Taxonomy" id="2705254"/>
    <lineage>
        <taxon>Bacteria</taxon>
        <taxon>Bacillati</taxon>
        <taxon>Actinomycetota</taxon>
        <taxon>Actinomycetes</taxon>
        <taxon>Catenulisporales</taxon>
        <taxon>Catenulisporaceae</taxon>
        <taxon>Catenulispora</taxon>
    </lineage>
</organism>
<name>A0ABS5L0U1_9ACTN</name>
<protein>
    <submittedName>
        <fullName evidence="1">Ester cyclase</fullName>
    </submittedName>
</protein>
<evidence type="ECO:0000313" key="1">
    <source>
        <dbReference type="EMBL" id="MBS2551947.1"/>
    </source>
</evidence>
<dbReference type="SUPFAM" id="SSF54427">
    <property type="entry name" value="NTF2-like"/>
    <property type="match status" value="1"/>
</dbReference>
<dbReference type="InterPro" id="IPR032710">
    <property type="entry name" value="NTF2-like_dom_sf"/>
</dbReference>
<dbReference type="InterPro" id="IPR009959">
    <property type="entry name" value="Cyclase_SnoaL-like"/>
</dbReference>
<reference evidence="1 2" key="1">
    <citation type="submission" date="2020-02" db="EMBL/GenBank/DDBJ databases">
        <title>Acidophilic actinobacteria isolated from forest soil.</title>
        <authorList>
            <person name="Golinska P."/>
        </authorList>
    </citation>
    <scope>NUCLEOTIDE SEQUENCE [LARGE SCALE GENOMIC DNA]</scope>
    <source>
        <strain evidence="1 2">NL8</strain>
    </source>
</reference>
<gene>
    <name evidence="1" type="ORF">KGQ19_34295</name>
</gene>
<dbReference type="PANTHER" id="PTHR38436">
    <property type="entry name" value="POLYKETIDE CYCLASE SNOAL-LIKE DOMAIN"/>
    <property type="match status" value="1"/>
</dbReference>
<dbReference type="PANTHER" id="PTHR38436:SF1">
    <property type="entry name" value="ESTER CYCLASE"/>
    <property type="match status" value="1"/>
</dbReference>